<sequence>MSRTRTPVVAGWFTEGTAEEDFRLLGTRCRACSSVFFPRQDTLCRNPGCTGGELVEVPLSPRGTVWSYTDGRYRPPAPYVSDPDAPWEPYVLIAVELAAERMVVLGQAAPGVGIGDLAVGMTVEVVPGVLNEDAPQGGGTVWTTWHWRPVITATGAAQGGAA</sequence>
<feature type="domain" description="ChsH2 rubredoxin-like zinc ribbon" evidence="1">
    <location>
        <begin position="20"/>
        <end position="54"/>
    </location>
</feature>
<dbReference type="RefSeq" id="WP_356501216.1">
    <property type="nucleotide sequence ID" value="NZ_JBEXEF010000062.1"/>
</dbReference>
<evidence type="ECO:0000313" key="3">
    <source>
        <dbReference type="Proteomes" id="UP001550044"/>
    </source>
</evidence>
<reference evidence="2 3" key="1">
    <citation type="submission" date="2024-06" db="EMBL/GenBank/DDBJ databases">
        <title>The Natural Products Discovery Center: Release of the First 8490 Sequenced Strains for Exploring Actinobacteria Biosynthetic Diversity.</title>
        <authorList>
            <person name="Kalkreuter E."/>
            <person name="Kautsar S.A."/>
            <person name="Yang D."/>
            <person name="Bader C.D."/>
            <person name="Teijaro C.N."/>
            <person name="Fluegel L."/>
            <person name="Davis C.M."/>
            <person name="Simpson J.R."/>
            <person name="Lauterbach L."/>
            <person name="Steele A.D."/>
            <person name="Gui C."/>
            <person name="Meng S."/>
            <person name="Li G."/>
            <person name="Viehrig K."/>
            <person name="Ye F."/>
            <person name="Su P."/>
            <person name="Kiefer A.F."/>
            <person name="Nichols A."/>
            <person name="Cepeda A.J."/>
            <person name="Yan W."/>
            <person name="Fan B."/>
            <person name="Jiang Y."/>
            <person name="Adhikari A."/>
            <person name="Zheng C.-J."/>
            <person name="Schuster L."/>
            <person name="Cowan T.M."/>
            <person name="Smanski M.J."/>
            <person name="Chevrette M.G."/>
            <person name="De Carvalho L.P.S."/>
            <person name="Shen B."/>
        </authorList>
    </citation>
    <scope>NUCLEOTIDE SEQUENCE [LARGE SCALE GENOMIC DNA]</scope>
    <source>
        <strain evidence="2 3">NPDC005137</strain>
    </source>
</reference>
<comment type="caution">
    <text evidence="2">The sequence shown here is derived from an EMBL/GenBank/DDBJ whole genome shotgun (WGS) entry which is preliminary data.</text>
</comment>
<evidence type="ECO:0000259" key="1">
    <source>
        <dbReference type="Pfam" id="PF12172"/>
    </source>
</evidence>
<accession>A0ABV2ULI4</accession>
<dbReference type="InterPro" id="IPR022002">
    <property type="entry name" value="ChsH2_Znr"/>
</dbReference>
<dbReference type="InterPro" id="IPR012340">
    <property type="entry name" value="NA-bd_OB-fold"/>
</dbReference>
<dbReference type="SUPFAM" id="SSF50249">
    <property type="entry name" value="Nucleic acid-binding proteins"/>
    <property type="match status" value="1"/>
</dbReference>
<dbReference type="EMBL" id="JBEXIP010000055">
    <property type="protein sequence ID" value="MET8438274.1"/>
    <property type="molecule type" value="Genomic_DNA"/>
</dbReference>
<dbReference type="Proteomes" id="UP001550044">
    <property type="component" value="Unassembled WGS sequence"/>
</dbReference>
<keyword evidence="3" id="KW-1185">Reference proteome</keyword>
<dbReference type="Pfam" id="PF12172">
    <property type="entry name" value="zf-ChsH2"/>
    <property type="match status" value="1"/>
</dbReference>
<gene>
    <name evidence="2" type="ORF">ABZV61_37255</name>
</gene>
<proteinExistence type="predicted"/>
<evidence type="ECO:0000313" key="2">
    <source>
        <dbReference type="EMBL" id="MET8438274.1"/>
    </source>
</evidence>
<name>A0ABV2ULI4_9ACTN</name>
<protein>
    <submittedName>
        <fullName evidence="2">Zinc ribbon domain-containing protein</fullName>
    </submittedName>
</protein>
<organism evidence="2 3">
    <name type="scientific">Streptomyces sp. 900116325</name>
    <dbReference type="NCBI Taxonomy" id="3154295"/>
    <lineage>
        <taxon>Bacteria</taxon>
        <taxon>Bacillati</taxon>
        <taxon>Actinomycetota</taxon>
        <taxon>Actinomycetes</taxon>
        <taxon>Kitasatosporales</taxon>
        <taxon>Streptomycetaceae</taxon>
        <taxon>Streptomyces</taxon>
    </lineage>
</organism>